<dbReference type="PANTHER" id="PTHR30023:SF0">
    <property type="entry name" value="PENICILLIN-SENSITIVE CARBOXYPEPTIDASE A"/>
    <property type="match status" value="1"/>
</dbReference>
<proteinExistence type="inferred from homology"/>
<organism evidence="3 4">
    <name type="scientific">Actinomadura miaoliensis</name>
    <dbReference type="NCBI Taxonomy" id="430685"/>
    <lineage>
        <taxon>Bacteria</taxon>
        <taxon>Bacillati</taxon>
        <taxon>Actinomycetota</taxon>
        <taxon>Actinomycetes</taxon>
        <taxon>Streptosporangiales</taxon>
        <taxon>Thermomonosporaceae</taxon>
        <taxon>Actinomadura</taxon>
    </lineage>
</organism>
<name>A0ABP7VA21_9ACTN</name>
<dbReference type="NCBIfam" id="TIGR00666">
    <property type="entry name" value="PBP4"/>
    <property type="match status" value="1"/>
</dbReference>
<dbReference type="Gene3D" id="3.50.80.20">
    <property type="entry name" value="D-Ala-D-Ala carboxypeptidase C, peptidase S13"/>
    <property type="match status" value="1"/>
</dbReference>
<reference evidence="4" key="1">
    <citation type="journal article" date="2019" name="Int. J. Syst. Evol. Microbiol.">
        <title>The Global Catalogue of Microorganisms (GCM) 10K type strain sequencing project: providing services to taxonomists for standard genome sequencing and annotation.</title>
        <authorList>
            <consortium name="The Broad Institute Genomics Platform"/>
            <consortium name="The Broad Institute Genome Sequencing Center for Infectious Disease"/>
            <person name="Wu L."/>
            <person name="Ma J."/>
        </authorList>
    </citation>
    <scope>NUCLEOTIDE SEQUENCE [LARGE SCALE GENOMIC DNA]</scope>
    <source>
        <strain evidence="4">JCM 16702</strain>
    </source>
</reference>
<gene>
    <name evidence="3" type="primary">dacB_1</name>
    <name evidence="3" type="ORF">GCM10022214_14520</name>
</gene>
<dbReference type="InterPro" id="IPR000667">
    <property type="entry name" value="Peptidase_S13"/>
</dbReference>
<dbReference type="PANTHER" id="PTHR30023">
    <property type="entry name" value="D-ALANYL-D-ALANINE CARBOXYPEPTIDASE"/>
    <property type="match status" value="1"/>
</dbReference>
<dbReference type="Proteomes" id="UP001500683">
    <property type="component" value="Unassembled WGS sequence"/>
</dbReference>
<comment type="similarity">
    <text evidence="1">Belongs to the peptidase S13 family.</text>
</comment>
<dbReference type="SUPFAM" id="SSF56601">
    <property type="entry name" value="beta-lactamase/transpeptidase-like"/>
    <property type="match status" value="1"/>
</dbReference>
<evidence type="ECO:0000256" key="2">
    <source>
        <dbReference type="ARBA" id="ARBA00022801"/>
    </source>
</evidence>
<evidence type="ECO:0000313" key="3">
    <source>
        <dbReference type="EMBL" id="GAA4062368.1"/>
    </source>
</evidence>
<dbReference type="GO" id="GO:0004180">
    <property type="term" value="F:carboxypeptidase activity"/>
    <property type="evidence" value="ECO:0007669"/>
    <property type="project" value="UniProtKB-KW"/>
</dbReference>
<protein>
    <submittedName>
        <fullName evidence="3">D-alanyl-D-alanine carboxypeptidase/D-alanyl-D-alanine-endopeptidase</fullName>
    </submittedName>
</protein>
<keyword evidence="3" id="KW-0121">Carboxypeptidase</keyword>
<evidence type="ECO:0000313" key="4">
    <source>
        <dbReference type="Proteomes" id="UP001500683"/>
    </source>
</evidence>
<keyword evidence="3" id="KW-0645">Protease</keyword>
<keyword evidence="2" id="KW-0378">Hydrolase</keyword>
<sequence length="400" mass="43476">MRGDLYLKGTGDPTLRPRDYRRLAGAVARAGIRRVEGRLVADDTHFDDRRLGGDWEADDEQYAYAAQVSALTLSPDRELHAGAVRVNVAAGRPGAPVHVALWPSTRYLTVDNRARTGAPGTRSTLSITRPRGTTTVRVTGSYPADGPVRRQLRSVHEPTLYAAAVFRAALRAHGVRVEGATVRGRTPARARRVAVRRSMPLRRLAVPYMKLSNNTIAEILVKAMGRKRKGVGSWPAGLSVTRRQLGRLGVDTSRLTFADGSGLSRSNRTTARQLSELLLRVRGRRWFPAFADALPVAGHPHPWVGGTLASRMRHSAAAGNVRAKTGTLTGVTALSGYVRGPDDRRLIFSIVLNGYRARSAPKDIEDRIAIRLAGGPSLRRAARTVTPRADLECSWTAAAC</sequence>
<dbReference type="Gene3D" id="3.40.710.10">
    <property type="entry name" value="DD-peptidase/beta-lactamase superfamily"/>
    <property type="match status" value="1"/>
</dbReference>
<dbReference type="Pfam" id="PF02113">
    <property type="entry name" value="Peptidase_S13"/>
    <property type="match status" value="1"/>
</dbReference>
<dbReference type="PRINTS" id="PR00922">
    <property type="entry name" value="DADACBPTASE3"/>
</dbReference>
<dbReference type="InterPro" id="IPR012338">
    <property type="entry name" value="Beta-lactam/transpept-like"/>
</dbReference>
<accession>A0ABP7VA21</accession>
<keyword evidence="4" id="KW-1185">Reference proteome</keyword>
<comment type="caution">
    <text evidence="3">The sequence shown here is derived from an EMBL/GenBank/DDBJ whole genome shotgun (WGS) entry which is preliminary data.</text>
</comment>
<dbReference type="EMBL" id="BAAAZG010000004">
    <property type="protein sequence ID" value="GAA4062368.1"/>
    <property type="molecule type" value="Genomic_DNA"/>
</dbReference>
<evidence type="ECO:0000256" key="1">
    <source>
        <dbReference type="ARBA" id="ARBA00006096"/>
    </source>
</evidence>